<dbReference type="Pfam" id="PF13438">
    <property type="entry name" value="DUF4113"/>
    <property type="match status" value="1"/>
</dbReference>
<evidence type="ECO:0000256" key="4">
    <source>
        <dbReference type="ARBA" id="ARBA00023204"/>
    </source>
</evidence>
<protein>
    <submittedName>
        <fullName evidence="7">Y-family DNA polymerase</fullName>
    </submittedName>
</protein>
<evidence type="ECO:0000256" key="1">
    <source>
        <dbReference type="ARBA" id="ARBA00010945"/>
    </source>
</evidence>
<dbReference type="GO" id="GO:0005829">
    <property type="term" value="C:cytosol"/>
    <property type="evidence" value="ECO:0007669"/>
    <property type="project" value="TreeGrafter"/>
</dbReference>
<dbReference type="InterPro" id="IPR043502">
    <property type="entry name" value="DNA/RNA_pol_sf"/>
</dbReference>
<organism evidence="7 8">
    <name type="scientific">Pseudoxanthomonas winnipegensis</name>
    <dbReference type="NCBI Taxonomy" id="2480810"/>
    <lineage>
        <taxon>Bacteria</taxon>
        <taxon>Pseudomonadati</taxon>
        <taxon>Pseudomonadota</taxon>
        <taxon>Gammaproteobacteria</taxon>
        <taxon>Lysobacterales</taxon>
        <taxon>Lysobacteraceae</taxon>
        <taxon>Pseudoxanthomonas</taxon>
    </lineage>
</organism>
<evidence type="ECO:0000256" key="2">
    <source>
        <dbReference type="ARBA" id="ARBA00022763"/>
    </source>
</evidence>
<proteinExistence type="inferred from homology"/>
<evidence type="ECO:0000256" key="5">
    <source>
        <dbReference type="ARBA" id="ARBA00023236"/>
    </source>
</evidence>
<dbReference type="Proteomes" id="UP000294164">
    <property type="component" value="Unassembled WGS sequence"/>
</dbReference>
<dbReference type="SUPFAM" id="SSF56672">
    <property type="entry name" value="DNA/RNA polymerases"/>
    <property type="match status" value="1"/>
</dbReference>
<evidence type="ECO:0000313" key="8">
    <source>
        <dbReference type="Proteomes" id="UP000294164"/>
    </source>
</evidence>
<evidence type="ECO:0000313" key="7">
    <source>
        <dbReference type="EMBL" id="TAA41695.1"/>
    </source>
</evidence>
<dbReference type="GO" id="GO:0003887">
    <property type="term" value="F:DNA-directed DNA polymerase activity"/>
    <property type="evidence" value="ECO:0007669"/>
    <property type="project" value="TreeGrafter"/>
</dbReference>
<dbReference type="InterPro" id="IPR043128">
    <property type="entry name" value="Rev_trsase/Diguanyl_cyclase"/>
</dbReference>
<dbReference type="GO" id="GO:0003684">
    <property type="term" value="F:damaged DNA binding"/>
    <property type="evidence" value="ECO:0007669"/>
    <property type="project" value="InterPro"/>
</dbReference>
<keyword evidence="5" id="KW-0742">SOS response</keyword>
<accession>A0A4Q8M4V7</accession>
<dbReference type="GO" id="GO:0009432">
    <property type="term" value="P:SOS response"/>
    <property type="evidence" value="ECO:0007669"/>
    <property type="project" value="UniProtKB-KW"/>
</dbReference>
<name>A0A4Q8M4V7_9GAMM</name>
<dbReference type="Pfam" id="PF11799">
    <property type="entry name" value="IMS_C"/>
    <property type="match status" value="1"/>
</dbReference>
<dbReference type="InterPro" id="IPR017961">
    <property type="entry name" value="DNA_pol_Y-fam_little_finger"/>
</dbReference>
<comment type="caution">
    <text evidence="7">The sequence shown here is derived from an EMBL/GenBank/DDBJ whole genome shotgun (WGS) entry which is preliminary data.</text>
</comment>
<keyword evidence="4" id="KW-0234">DNA repair</keyword>
<dbReference type="PANTHER" id="PTHR11076:SF34">
    <property type="entry name" value="PROTEIN UMUC"/>
    <property type="match status" value="1"/>
</dbReference>
<dbReference type="Gene3D" id="3.30.1490.100">
    <property type="entry name" value="DNA polymerase, Y-family, little finger domain"/>
    <property type="match status" value="1"/>
</dbReference>
<keyword evidence="2" id="KW-0227">DNA damage</keyword>
<dbReference type="Gene3D" id="3.30.70.270">
    <property type="match status" value="1"/>
</dbReference>
<dbReference type="PANTHER" id="PTHR11076">
    <property type="entry name" value="DNA REPAIR POLYMERASE UMUC / TRANSFERASE FAMILY MEMBER"/>
    <property type="match status" value="1"/>
</dbReference>
<gene>
    <name evidence="7" type="ORF">EA655_11550</name>
</gene>
<comment type="similarity">
    <text evidence="1">Belongs to the DNA polymerase type-Y family.</text>
</comment>
<sequence length="411" mass="45341">MFGLVDGNNFYCSVERVFDPRLHGKPVVVASSNDGCVIARSQESKDLGVKMGEPLHLIDKSVRKQLIVRSANFGLYGDVSGRVVDVLRGLFPAVEVYSIDESFVAFDGIKDVRTTALEARARILKWTGIPTCVGIGPTKTLAKAGNKLAKKTSHGVVRIQRKHLLKYPLEDVWGVGPRWCARLNQDGLLTAADLASSDPETIKARYGVVLLRTLKELNGVSCAELEEVEPQRQQIIVSRSFGQHVTTHQELSEALATFAVRACEKLRARSLKANGVWVWANTNAFKVGVKQYHPSVALNLPIATSDTRQILDVAQALLKQVYRDGYAYKKCGIGLLDLMDSDVEQGDLFAAQPPRQSQALMSVLDAANAKFGRGAMGFASSGWRKQETWAVKRENLSPAYTSDWKQLMRVR</sequence>
<dbReference type="GO" id="GO:0042276">
    <property type="term" value="P:error-prone translesion synthesis"/>
    <property type="evidence" value="ECO:0007669"/>
    <property type="project" value="TreeGrafter"/>
</dbReference>
<dbReference type="SUPFAM" id="SSF100879">
    <property type="entry name" value="Lesion bypass DNA polymerase (Y-family), little finger domain"/>
    <property type="match status" value="1"/>
</dbReference>
<feature type="domain" description="UmuC" evidence="6">
    <location>
        <begin position="2"/>
        <end position="176"/>
    </location>
</feature>
<reference evidence="7 8" key="1">
    <citation type="submission" date="2019-02" db="EMBL/GenBank/DDBJ databases">
        <title>WGS of Pseudoxanthomonas species novum from clinical isolates.</title>
        <authorList>
            <person name="Bernier A.-M."/>
            <person name="Bernard K."/>
            <person name="Vachon A."/>
        </authorList>
    </citation>
    <scope>NUCLEOTIDE SEQUENCE [LARGE SCALE GENOMIC DNA]</scope>
    <source>
        <strain evidence="7 8">NML130969</strain>
    </source>
</reference>
<evidence type="ECO:0000256" key="3">
    <source>
        <dbReference type="ARBA" id="ARBA00023199"/>
    </source>
</evidence>
<dbReference type="InterPro" id="IPR050116">
    <property type="entry name" value="DNA_polymerase-Y"/>
</dbReference>
<dbReference type="OrthoDB" id="9808813at2"/>
<dbReference type="CDD" id="cd01700">
    <property type="entry name" value="PolY_Pol_V_umuC"/>
    <property type="match status" value="1"/>
</dbReference>
<dbReference type="Gene3D" id="3.40.1170.60">
    <property type="match status" value="1"/>
</dbReference>
<keyword evidence="3" id="KW-0741">SOS mutagenesis</keyword>
<dbReference type="GO" id="GO:0006281">
    <property type="term" value="P:DNA repair"/>
    <property type="evidence" value="ECO:0007669"/>
    <property type="project" value="UniProtKB-KW"/>
</dbReference>
<dbReference type="EMBL" id="SHMG01000006">
    <property type="protein sequence ID" value="TAA41695.1"/>
    <property type="molecule type" value="Genomic_DNA"/>
</dbReference>
<dbReference type="InterPro" id="IPR025188">
    <property type="entry name" value="DUF4113"/>
</dbReference>
<dbReference type="Gene3D" id="1.10.150.20">
    <property type="entry name" value="5' to 3' exonuclease, C-terminal subdomain"/>
    <property type="match status" value="1"/>
</dbReference>
<dbReference type="Pfam" id="PF00817">
    <property type="entry name" value="IMS"/>
    <property type="match status" value="1"/>
</dbReference>
<dbReference type="AlphaFoldDB" id="A0A4Q8M4V7"/>
<dbReference type="InterPro" id="IPR001126">
    <property type="entry name" value="UmuC"/>
</dbReference>
<dbReference type="PROSITE" id="PS50173">
    <property type="entry name" value="UMUC"/>
    <property type="match status" value="1"/>
</dbReference>
<evidence type="ECO:0000259" key="6">
    <source>
        <dbReference type="PROSITE" id="PS50173"/>
    </source>
</evidence>
<dbReference type="InterPro" id="IPR036775">
    <property type="entry name" value="DNA_pol_Y-fam_lit_finger_sf"/>
</dbReference>